<feature type="domain" description="DUF83" evidence="10">
    <location>
        <begin position="9"/>
        <end position="164"/>
    </location>
</feature>
<sequence length="173" mass="19935">MQQTASVGGVDLAYYRLCKRKLWLYKKGIGMEDESDRVLQGSVLHETAYPRLEKKELLIDNAFKIDAIDGEYIREIKLSSKMMESDKLQMLFYLYQLSLRGVVKKGLISYTKEKKTVEVILTKEMEKKMKKAIAEIYQIINKASPPAVINVPYCKSCAYYGFCYAKEVDEDDA</sequence>
<dbReference type="Gene3D" id="3.90.320.10">
    <property type="match status" value="1"/>
</dbReference>
<evidence type="ECO:0000256" key="5">
    <source>
        <dbReference type="ARBA" id="ARBA00023004"/>
    </source>
</evidence>
<keyword evidence="1 9" id="KW-0540">Nuclease</keyword>
<dbReference type="HOGENOM" id="CLU_133784_0_0_9"/>
<comment type="cofactor">
    <cofactor evidence="9">
        <name>Mg(2+)</name>
        <dbReference type="ChEBI" id="CHEBI:18420"/>
    </cofactor>
    <cofactor evidence="9">
        <name>Mn(2+)</name>
        <dbReference type="ChEBI" id="CHEBI:29035"/>
    </cofactor>
    <text evidence="9">Mg(2+) or Mn(2+) required for ssDNA cleavage activity.</text>
</comment>
<accession>G9QHB4</accession>
<name>G9QHB4_9BACI</name>
<evidence type="ECO:0000256" key="9">
    <source>
        <dbReference type="RuleBase" id="RU365022"/>
    </source>
</evidence>
<keyword evidence="12" id="KW-1185">Reference proteome</keyword>
<dbReference type="EMBL" id="ACWF01000011">
    <property type="protein sequence ID" value="EHL79447.1"/>
    <property type="molecule type" value="Genomic_DNA"/>
</dbReference>
<comment type="cofactor">
    <cofactor evidence="9">
        <name>iron-sulfur cluster</name>
        <dbReference type="ChEBI" id="CHEBI:30408"/>
    </cofactor>
</comment>
<evidence type="ECO:0000256" key="8">
    <source>
        <dbReference type="ARBA" id="ARBA00023211"/>
    </source>
</evidence>
<evidence type="ECO:0000313" key="11">
    <source>
        <dbReference type="EMBL" id="EHL79447.1"/>
    </source>
</evidence>
<dbReference type="NCBIfam" id="TIGR00372">
    <property type="entry name" value="cas4"/>
    <property type="match status" value="1"/>
</dbReference>
<keyword evidence="5 9" id="KW-0408">Iron</keyword>
<dbReference type="GO" id="GO:0004527">
    <property type="term" value="F:exonuclease activity"/>
    <property type="evidence" value="ECO:0007669"/>
    <property type="project" value="UniProtKB-KW"/>
</dbReference>
<evidence type="ECO:0000256" key="1">
    <source>
        <dbReference type="ARBA" id="ARBA00022722"/>
    </source>
</evidence>
<dbReference type="GO" id="GO:0046872">
    <property type="term" value="F:metal ion binding"/>
    <property type="evidence" value="ECO:0007669"/>
    <property type="project" value="UniProtKB-KW"/>
</dbReference>
<dbReference type="GO" id="GO:0051536">
    <property type="term" value="F:iron-sulfur cluster binding"/>
    <property type="evidence" value="ECO:0007669"/>
    <property type="project" value="UniProtKB-KW"/>
</dbReference>
<dbReference type="InterPro" id="IPR022765">
    <property type="entry name" value="Dna2/Cas4_DUF83"/>
</dbReference>
<keyword evidence="4 9" id="KW-0269">Exonuclease</keyword>
<dbReference type="Proteomes" id="UP000011747">
    <property type="component" value="Unassembled WGS sequence"/>
</dbReference>
<protein>
    <recommendedName>
        <fullName evidence="9">CRISPR-associated exonuclease Cas4</fullName>
        <ecNumber evidence="9">3.1.12.1</ecNumber>
    </recommendedName>
</protein>
<dbReference type="AlphaFoldDB" id="G9QHB4"/>
<comment type="function">
    <text evidence="9">CRISPR (clustered regularly interspaced short palindromic repeat) is an adaptive immune system that provides protection against mobile genetic elements (viruses, transposable elements and conjugative plasmids). CRISPR clusters contain sequences complementary to antecedent mobile elements and target invading nucleic acids. CRISPR clusters are transcribed and processed into CRISPR RNA (crRNA).</text>
</comment>
<keyword evidence="8 9" id="KW-0464">Manganese</keyword>
<evidence type="ECO:0000256" key="7">
    <source>
        <dbReference type="ARBA" id="ARBA00023118"/>
    </source>
</evidence>
<dbReference type="InterPro" id="IPR013343">
    <property type="entry name" value="CRISPR-assoc_prot_Cas4"/>
</dbReference>
<reference evidence="11 12" key="1">
    <citation type="submission" date="2011-09" db="EMBL/GenBank/DDBJ databases">
        <title>The Genome Sequence of Bacillus smithii 7_3_47FAA.</title>
        <authorList>
            <consortium name="The Broad Institute Genome Sequencing Platform"/>
            <person name="Earl A."/>
            <person name="Ward D."/>
            <person name="Feldgarden M."/>
            <person name="Gevers D."/>
            <person name="Daigneault M."/>
            <person name="Strauss J."/>
            <person name="Allen-Vercoe E."/>
            <person name="Young S.K."/>
            <person name="Zeng Q."/>
            <person name="Gargeya S."/>
            <person name="Fitzgerald M."/>
            <person name="Haas B."/>
            <person name="Abouelleil A."/>
            <person name="Alvarado L."/>
            <person name="Arachchi H.M."/>
            <person name="Berlin A."/>
            <person name="Brown A."/>
            <person name="Chapman S.B."/>
            <person name="Chen Z."/>
            <person name="Dunbar C."/>
            <person name="Freedman E."/>
            <person name="Gearin G."/>
            <person name="Goldberg J."/>
            <person name="Griggs A."/>
            <person name="Gujja S."/>
            <person name="Heiman D."/>
            <person name="Howarth C."/>
            <person name="Larson L."/>
            <person name="Lui A."/>
            <person name="MacDonald P.J.P."/>
            <person name="Montmayeur A."/>
            <person name="Murphy C."/>
            <person name="Neiman D."/>
            <person name="Pearson M."/>
            <person name="Priest M."/>
            <person name="Roberts A."/>
            <person name="Saif S."/>
            <person name="Shea T."/>
            <person name="Shenoy N."/>
            <person name="Sisk P."/>
            <person name="Stolte C."/>
            <person name="Sykes S."/>
            <person name="Wortman J."/>
            <person name="Nusbaum C."/>
            <person name="Birren B."/>
        </authorList>
    </citation>
    <scope>NUCLEOTIDE SEQUENCE [LARGE SCALE GENOMIC DNA]</scope>
    <source>
        <strain evidence="11 12">7_3_47FAA</strain>
    </source>
</reference>
<evidence type="ECO:0000256" key="4">
    <source>
        <dbReference type="ARBA" id="ARBA00022839"/>
    </source>
</evidence>
<keyword evidence="6 9" id="KW-0411">Iron-sulfur</keyword>
<dbReference type="PANTHER" id="PTHR37168:SF1">
    <property type="entry name" value="CRISPR-ASSOCIATED EXONUCLEASE CAS4"/>
    <property type="match status" value="1"/>
</dbReference>
<comment type="caution">
    <text evidence="11">The sequence shown here is derived from an EMBL/GenBank/DDBJ whole genome shotgun (WGS) entry which is preliminary data.</text>
</comment>
<dbReference type="GO" id="GO:0051607">
    <property type="term" value="P:defense response to virus"/>
    <property type="evidence" value="ECO:0007669"/>
    <property type="project" value="UniProtKB-KW"/>
</dbReference>
<evidence type="ECO:0000256" key="2">
    <source>
        <dbReference type="ARBA" id="ARBA00022723"/>
    </source>
</evidence>
<dbReference type="PANTHER" id="PTHR37168">
    <property type="entry name" value="CRISPR-ASSOCIATED EXONUCLEASE CAS4"/>
    <property type="match status" value="1"/>
</dbReference>
<evidence type="ECO:0000256" key="6">
    <source>
        <dbReference type="ARBA" id="ARBA00023014"/>
    </source>
</evidence>
<evidence type="ECO:0000259" key="10">
    <source>
        <dbReference type="Pfam" id="PF01930"/>
    </source>
</evidence>
<evidence type="ECO:0000256" key="3">
    <source>
        <dbReference type="ARBA" id="ARBA00022801"/>
    </source>
</evidence>
<organism evidence="11 12">
    <name type="scientific">Bacillus smithii 7_3_47FAA</name>
    <dbReference type="NCBI Taxonomy" id="665952"/>
    <lineage>
        <taxon>Bacteria</taxon>
        <taxon>Bacillati</taxon>
        <taxon>Bacillota</taxon>
        <taxon>Bacilli</taxon>
        <taxon>Bacillales</taxon>
        <taxon>Bacillaceae</taxon>
        <taxon>Bacillus</taxon>
    </lineage>
</organism>
<gene>
    <name evidence="11" type="ORF">HMPREF1015_01173</name>
</gene>
<dbReference type="InterPro" id="IPR011604">
    <property type="entry name" value="PDDEXK-like_dom_sf"/>
</dbReference>
<dbReference type="PATRIC" id="fig|665952.3.peg.307"/>
<keyword evidence="3 9" id="KW-0378">Hydrolase</keyword>
<evidence type="ECO:0000313" key="12">
    <source>
        <dbReference type="Proteomes" id="UP000011747"/>
    </source>
</evidence>
<keyword evidence="2 9" id="KW-0479">Metal-binding</keyword>
<proteinExistence type="inferred from homology"/>
<dbReference type="Pfam" id="PF01930">
    <property type="entry name" value="Cas_Cas4"/>
    <property type="match status" value="1"/>
</dbReference>
<dbReference type="EC" id="3.1.12.1" evidence="9"/>
<keyword evidence="7 9" id="KW-0051">Antiviral defense</keyword>
<comment type="similarity">
    <text evidence="9">Belongs to the CRISPR-associated exonuclease Cas4 family.</text>
</comment>
<dbReference type="RefSeq" id="WP_003352575.1">
    <property type="nucleotide sequence ID" value="NZ_JH414740.1"/>
</dbReference>